<comment type="subcellular location">
    <subcellularLocation>
        <location evidence="1">Nucleus</location>
        <location evidence="1">Nucleolus</location>
    </subcellularLocation>
</comment>
<evidence type="ECO:0000313" key="12">
    <source>
        <dbReference type="Proteomes" id="UP001557470"/>
    </source>
</evidence>
<feature type="region of interest" description="Disordered" evidence="7">
    <location>
        <begin position="664"/>
        <end position="706"/>
    </location>
</feature>
<evidence type="ECO:0000313" key="11">
    <source>
        <dbReference type="EMBL" id="KAL0969648.1"/>
    </source>
</evidence>
<keyword evidence="6" id="KW-0539">Nucleus</keyword>
<sequence length="706" mass="81339">MQISSVNDVKIYNLSHGKSLPEWISDRKKRALQNSDLDIQRRIELIQDFEMPTVCNSIKVSRDGQFILAAGTYKPRIRCYDTYHLSLKFERCVDSDVVAFDILSDDYSKLVILRCDRYVEFHSQHGHYYKMRIPKFGRDLSYHYPSCDIYFVGASSEIYRLNLEQGRFLSSLQTDAVEHNVCDINPVHQLLASGTVEGKVECWDPRVRSRVGLLDCALSSVTVGTEVQGLPTVTALKFSGSLTMAVGTSTGQVLLYDLRSSRPLLVKDHNYGLPIKSVNFRNELDLVLSADTKILKIWHKDTGKVFSSIEPQANINDVCIYPDSGMVFTANEDTKMNTFYIPALGPAPRWCSFLDNLTEELEESPEGTVYDDYKFVTRKDLDNLGLSHLVGTSLLRAYMHGFFMDIRLYHKVKVMANPFAYEEYRKDKIRQKIDETRAQRVPIKKLPKVNKDLALKLMEEGDDEAELSARMKKGKALPSILSDERFQVMFENPDYQVEEQSEEFRLLNPIVSKVGQKRRKMLKLLAESEQHTQADHEEEELEGRGSSDESSDDDKGWVDEVREQRRLIYEEGRDRRRQDRKQEDRNTTLLDEDTDKNQTNARKPGQQPRFFQIKSGEEFRSFGDVVHKQKLQTATLEERLKLEERSGTVNMANTAVGSKQMTFTLKKSEQLQRQHQAEREHHQERKNLRRSAGHLSSCVGKSSERL</sequence>
<dbReference type="PANTHER" id="PTHR14927:SF0">
    <property type="entry name" value="NUCLEOLAR PROTEIN 10"/>
    <property type="match status" value="1"/>
</dbReference>
<feature type="region of interest" description="Disordered" evidence="7">
    <location>
        <begin position="527"/>
        <end position="559"/>
    </location>
</feature>
<comment type="caution">
    <text evidence="11">The sequence shown here is derived from an EMBL/GenBank/DDBJ whole genome shotgun (WGS) entry which is preliminary data.</text>
</comment>
<dbReference type="PANTHER" id="PTHR14927">
    <property type="entry name" value="NUCLEOLAR PROTEIN 10"/>
    <property type="match status" value="1"/>
</dbReference>
<dbReference type="InterPro" id="IPR015943">
    <property type="entry name" value="WD40/YVTN_repeat-like_dom_sf"/>
</dbReference>
<dbReference type="InterPro" id="IPR001680">
    <property type="entry name" value="WD40_rpt"/>
</dbReference>
<feature type="domain" description="Nucleolar protein 10-like second" evidence="9">
    <location>
        <begin position="369"/>
        <end position="417"/>
    </location>
</feature>
<dbReference type="AlphaFoldDB" id="A0ABD0WIA9"/>
<evidence type="ECO:0000256" key="4">
    <source>
        <dbReference type="ARBA" id="ARBA00022574"/>
    </source>
</evidence>
<dbReference type="InterPro" id="IPR056551">
    <property type="entry name" value="Beta-prop_NOL10_N"/>
</dbReference>
<keyword evidence="5" id="KW-0677">Repeat</keyword>
<dbReference type="FunFam" id="2.130.10.10:FF:001909">
    <property type="entry name" value="WD repeat, SAM and U-box domain-containing protein"/>
    <property type="match status" value="1"/>
</dbReference>
<dbReference type="InterPro" id="IPR040382">
    <property type="entry name" value="NOL10/Enp2"/>
</dbReference>
<name>A0ABD0WIA9_UMBPY</name>
<dbReference type="SUPFAM" id="SSF50998">
    <property type="entry name" value="Quinoprotein alcohol dehydrogenase-like"/>
    <property type="match status" value="1"/>
</dbReference>
<feature type="compositionally biased region" description="Basic and acidic residues" evidence="7">
    <location>
        <begin position="542"/>
        <end position="559"/>
    </location>
</feature>
<evidence type="ECO:0000256" key="2">
    <source>
        <dbReference type="ARBA" id="ARBA00005264"/>
    </source>
</evidence>
<evidence type="ECO:0000256" key="1">
    <source>
        <dbReference type="ARBA" id="ARBA00004604"/>
    </source>
</evidence>
<dbReference type="Proteomes" id="UP001557470">
    <property type="component" value="Unassembled WGS sequence"/>
</dbReference>
<proteinExistence type="inferred from homology"/>
<dbReference type="InterPro" id="IPR056550">
    <property type="entry name" value="NOL10_2nd"/>
</dbReference>
<evidence type="ECO:0000259" key="9">
    <source>
        <dbReference type="Pfam" id="PF23097"/>
    </source>
</evidence>
<reference evidence="11 12" key="1">
    <citation type="submission" date="2024-06" db="EMBL/GenBank/DDBJ databases">
        <authorList>
            <person name="Pan Q."/>
            <person name="Wen M."/>
            <person name="Jouanno E."/>
            <person name="Zahm M."/>
            <person name="Klopp C."/>
            <person name="Cabau C."/>
            <person name="Louis A."/>
            <person name="Berthelot C."/>
            <person name="Parey E."/>
            <person name="Roest Crollius H."/>
            <person name="Montfort J."/>
            <person name="Robinson-Rechavi M."/>
            <person name="Bouchez O."/>
            <person name="Lampietro C."/>
            <person name="Lopez Roques C."/>
            <person name="Donnadieu C."/>
            <person name="Postlethwait J."/>
            <person name="Bobe J."/>
            <person name="Verreycken H."/>
            <person name="Guiguen Y."/>
        </authorList>
    </citation>
    <scope>NUCLEOTIDE SEQUENCE [LARGE SCALE GENOMIC DNA]</scope>
    <source>
        <strain evidence="11">Up_M1</strain>
        <tissue evidence="11">Testis</tissue>
    </source>
</reference>
<evidence type="ECO:0000259" key="8">
    <source>
        <dbReference type="Pfam" id="PF08159"/>
    </source>
</evidence>
<protein>
    <recommendedName>
        <fullName evidence="3">Nucleolar protein 10</fullName>
    </recommendedName>
</protein>
<evidence type="ECO:0000256" key="7">
    <source>
        <dbReference type="SAM" id="MobiDB-lite"/>
    </source>
</evidence>
<comment type="similarity">
    <text evidence="2">Belongs to the WD repeat NOL10/ENP2 family.</text>
</comment>
<dbReference type="Pfam" id="PF23097">
    <property type="entry name" value="NOL10_2nd"/>
    <property type="match status" value="1"/>
</dbReference>
<dbReference type="EMBL" id="JAGEUA010000007">
    <property type="protein sequence ID" value="KAL0969648.1"/>
    <property type="molecule type" value="Genomic_DNA"/>
</dbReference>
<evidence type="ECO:0000256" key="6">
    <source>
        <dbReference type="ARBA" id="ARBA00023242"/>
    </source>
</evidence>
<dbReference type="Pfam" id="PF23098">
    <property type="entry name" value="Beta-prop_NOL10_N"/>
    <property type="match status" value="1"/>
</dbReference>
<feature type="region of interest" description="Disordered" evidence="7">
    <location>
        <begin position="573"/>
        <end position="609"/>
    </location>
</feature>
<dbReference type="Pfam" id="PF08159">
    <property type="entry name" value="NUC153"/>
    <property type="match status" value="1"/>
</dbReference>
<accession>A0ABD0WIA9</accession>
<dbReference type="GO" id="GO:0005730">
    <property type="term" value="C:nucleolus"/>
    <property type="evidence" value="ECO:0007669"/>
    <property type="project" value="UniProtKB-SubCell"/>
</dbReference>
<evidence type="ECO:0000259" key="10">
    <source>
        <dbReference type="Pfam" id="PF23098"/>
    </source>
</evidence>
<feature type="compositionally biased region" description="Basic and acidic residues" evidence="7">
    <location>
        <begin position="573"/>
        <end position="586"/>
    </location>
</feature>
<keyword evidence="12" id="KW-1185">Reference proteome</keyword>
<feature type="domain" description="Nucleolar protein 10-like N-terminal" evidence="10">
    <location>
        <begin position="1"/>
        <end position="364"/>
    </location>
</feature>
<dbReference type="InterPro" id="IPR011047">
    <property type="entry name" value="Quinoprotein_ADH-like_sf"/>
</dbReference>
<evidence type="ECO:0000256" key="5">
    <source>
        <dbReference type="ARBA" id="ARBA00022737"/>
    </source>
</evidence>
<gene>
    <name evidence="11" type="ORF">UPYG_G00230260</name>
</gene>
<organism evidence="11 12">
    <name type="scientific">Umbra pygmaea</name>
    <name type="common">Eastern mudminnow</name>
    <dbReference type="NCBI Taxonomy" id="75934"/>
    <lineage>
        <taxon>Eukaryota</taxon>
        <taxon>Metazoa</taxon>
        <taxon>Chordata</taxon>
        <taxon>Craniata</taxon>
        <taxon>Vertebrata</taxon>
        <taxon>Euteleostomi</taxon>
        <taxon>Actinopterygii</taxon>
        <taxon>Neopterygii</taxon>
        <taxon>Teleostei</taxon>
        <taxon>Protacanthopterygii</taxon>
        <taxon>Esociformes</taxon>
        <taxon>Umbridae</taxon>
        <taxon>Umbra</taxon>
    </lineage>
</organism>
<keyword evidence="4" id="KW-0853">WD repeat</keyword>
<feature type="domain" description="NUC153" evidence="8">
    <location>
        <begin position="483"/>
        <end position="509"/>
    </location>
</feature>
<evidence type="ECO:0000256" key="3">
    <source>
        <dbReference type="ARBA" id="ARBA00015517"/>
    </source>
</evidence>
<dbReference type="SMART" id="SM00320">
    <property type="entry name" value="WD40"/>
    <property type="match status" value="5"/>
</dbReference>
<dbReference type="InterPro" id="IPR012580">
    <property type="entry name" value="NUC153"/>
</dbReference>
<dbReference type="Gene3D" id="2.130.10.10">
    <property type="entry name" value="YVTN repeat-like/Quinoprotein amine dehydrogenase"/>
    <property type="match status" value="2"/>
</dbReference>
<feature type="compositionally biased region" description="Basic and acidic residues" evidence="7">
    <location>
        <begin position="666"/>
        <end position="686"/>
    </location>
</feature>